<reference evidence="8 9" key="1">
    <citation type="journal article" date="2019" name="Sci. Rep.">
        <title>Sulfobacillus thermotolerans: new insights into resistance and metabolic capacities of acidophilic chemolithotrophs.</title>
        <authorList>
            <person name="Panyushkina A.E."/>
            <person name="Babenko V.V."/>
            <person name="Nikitina A.S."/>
            <person name="Selezneva O.V."/>
            <person name="Tsaplina I.A."/>
            <person name="Letarova M.A."/>
            <person name="Kostryukova E.S."/>
            <person name="Letarov A.V."/>
        </authorList>
    </citation>
    <scope>NUCLEOTIDE SEQUENCE [LARGE SCALE GENOMIC DNA]</scope>
    <source>
        <strain evidence="8 9">Kr1</strain>
    </source>
</reference>
<feature type="chain" id="PRO_5045115138" description="Probable sugar-binding periplasmic protein" evidence="7">
    <location>
        <begin position="23"/>
        <end position="430"/>
    </location>
</feature>
<comment type="subcellular location">
    <subcellularLocation>
        <location evidence="1">Cell envelope</location>
    </subcellularLocation>
</comment>
<keyword evidence="3" id="KW-0813">Transport</keyword>
<evidence type="ECO:0000256" key="1">
    <source>
        <dbReference type="ARBA" id="ARBA00004196"/>
    </source>
</evidence>
<dbReference type="Proteomes" id="UP000325292">
    <property type="component" value="Chromosome"/>
</dbReference>
<dbReference type="InterPro" id="IPR050490">
    <property type="entry name" value="Bact_solute-bd_prot1"/>
</dbReference>
<evidence type="ECO:0000256" key="7">
    <source>
        <dbReference type="SAM" id="SignalP"/>
    </source>
</evidence>
<proteinExistence type="inferred from homology"/>
<evidence type="ECO:0000256" key="2">
    <source>
        <dbReference type="ARBA" id="ARBA00008520"/>
    </source>
</evidence>
<evidence type="ECO:0000256" key="6">
    <source>
        <dbReference type="ARBA" id="ARBA00049753"/>
    </source>
</evidence>
<evidence type="ECO:0000313" key="9">
    <source>
        <dbReference type="Proteomes" id="UP000325292"/>
    </source>
</evidence>
<keyword evidence="4 7" id="KW-0732">Signal</keyword>
<evidence type="ECO:0000256" key="3">
    <source>
        <dbReference type="ARBA" id="ARBA00022448"/>
    </source>
</evidence>
<evidence type="ECO:0000256" key="4">
    <source>
        <dbReference type="ARBA" id="ARBA00022729"/>
    </source>
</evidence>
<sequence length="430" mass="46088">MGTRRIGIGFAALLAASTVGLAGCGSQSAQAPATVNNSPKQLQIFSWWTGVASSKALAALNAQFNKEYPQIKVINEAVAGGAGSNAKAVLASRMEANNPPGTFQVHAGHGSLYSWVQAGDMAPLNSLYKQEGWYHDYPASLLNLLTFNGKIYAVPVDMQRGNVLWYNPAIFQKYNLTPPTTFTQFFNDAQVLEAHHITPLALANHGDWEATLLWSDVLLGTVGPQEYDALLSGKASWSSPGVTTATQTFVKMLQYTNSDYTALHWQQADQLVAQGSAAMNVMGDWAQGYFTTDLHLTPGKGFGWAPTPGTAGTFAVVSDVFGLPSHLKNKTATLDYLKVLGSKTGQDIFNPLKGTFSPRLDANPADYDAYSRAAMQSYKKDKLVLVIGQGAVNPGFTTAVNNAMDILLSNHNVSQFVTALENAAQSNPLS</sequence>
<dbReference type="EMBL" id="CP019454">
    <property type="protein sequence ID" value="AUW93851.1"/>
    <property type="molecule type" value="Genomic_DNA"/>
</dbReference>
<evidence type="ECO:0000256" key="5">
    <source>
        <dbReference type="ARBA" id="ARBA00049629"/>
    </source>
</evidence>
<dbReference type="PANTHER" id="PTHR43649:SF28">
    <property type="entry name" value="BINDING PROTEIN COMPONENT OF ABC SUGAR TRANSPORTER-RELATED"/>
    <property type="match status" value="1"/>
</dbReference>
<dbReference type="RefSeq" id="WP_103374770.1">
    <property type="nucleotide sequence ID" value="NZ_CP133983.1"/>
</dbReference>
<comment type="function">
    <text evidence="5">Part of a binding-protein-dependent transport system for a sugar.</text>
</comment>
<name>A0ABN5GZI3_9FIRM</name>
<protein>
    <recommendedName>
        <fullName evidence="6">Probable sugar-binding periplasmic protein</fullName>
    </recommendedName>
</protein>
<dbReference type="Pfam" id="PF01547">
    <property type="entry name" value="SBP_bac_1"/>
    <property type="match status" value="1"/>
</dbReference>
<keyword evidence="9" id="KW-1185">Reference proteome</keyword>
<comment type="similarity">
    <text evidence="2">Belongs to the bacterial solute-binding protein 1 family.</text>
</comment>
<gene>
    <name evidence="8" type="ORF">BXT84_07760</name>
</gene>
<dbReference type="Gene3D" id="3.40.190.10">
    <property type="entry name" value="Periplasmic binding protein-like II"/>
    <property type="match status" value="2"/>
</dbReference>
<evidence type="ECO:0000313" key="8">
    <source>
        <dbReference type="EMBL" id="AUW93851.1"/>
    </source>
</evidence>
<feature type="signal peptide" evidence="7">
    <location>
        <begin position="1"/>
        <end position="22"/>
    </location>
</feature>
<organism evidence="8 9">
    <name type="scientific">Sulfobacillus thermotolerans</name>
    <dbReference type="NCBI Taxonomy" id="338644"/>
    <lineage>
        <taxon>Bacteria</taxon>
        <taxon>Bacillati</taxon>
        <taxon>Bacillota</taxon>
        <taxon>Clostridia</taxon>
        <taxon>Eubacteriales</taxon>
        <taxon>Clostridiales Family XVII. Incertae Sedis</taxon>
        <taxon>Sulfobacillus</taxon>
    </lineage>
</organism>
<dbReference type="PROSITE" id="PS51257">
    <property type="entry name" value="PROKAR_LIPOPROTEIN"/>
    <property type="match status" value="1"/>
</dbReference>
<dbReference type="PANTHER" id="PTHR43649">
    <property type="entry name" value="ARABINOSE-BINDING PROTEIN-RELATED"/>
    <property type="match status" value="1"/>
</dbReference>
<dbReference type="InterPro" id="IPR006059">
    <property type="entry name" value="SBP"/>
</dbReference>
<dbReference type="SUPFAM" id="SSF53850">
    <property type="entry name" value="Periplasmic binding protein-like II"/>
    <property type="match status" value="1"/>
</dbReference>
<accession>A0ABN5GZI3</accession>